<evidence type="ECO:0000313" key="3">
    <source>
        <dbReference type="Proteomes" id="UP000076727"/>
    </source>
</evidence>
<organism evidence="2 3">
    <name type="scientific">Daedalea quercina L-15889</name>
    <dbReference type="NCBI Taxonomy" id="1314783"/>
    <lineage>
        <taxon>Eukaryota</taxon>
        <taxon>Fungi</taxon>
        <taxon>Dikarya</taxon>
        <taxon>Basidiomycota</taxon>
        <taxon>Agaricomycotina</taxon>
        <taxon>Agaricomycetes</taxon>
        <taxon>Polyporales</taxon>
        <taxon>Fomitopsis</taxon>
    </lineage>
</organism>
<feature type="compositionally biased region" description="Basic and acidic residues" evidence="1">
    <location>
        <begin position="324"/>
        <end position="333"/>
    </location>
</feature>
<keyword evidence="3" id="KW-1185">Reference proteome</keyword>
<feature type="compositionally biased region" description="Basic and acidic residues" evidence="1">
    <location>
        <begin position="344"/>
        <end position="362"/>
    </location>
</feature>
<feature type="region of interest" description="Disordered" evidence="1">
    <location>
        <begin position="317"/>
        <end position="407"/>
    </location>
</feature>
<reference evidence="2 3" key="1">
    <citation type="journal article" date="2016" name="Mol. Biol. Evol.">
        <title>Comparative Genomics of Early-Diverging Mushroom-Forming Fungi Provides Insights into the Origins of Lignocellulose Decay Capabilities.</title>
        <authorList>
            <person name="Nagy L.G."/>
            <person name="Riley R."/>
            <person name="Tritt A."/>
            <person name="Adam C."/>
            <person name="Daum C."/>
            <person name="Floudas D."/>
            <person name="Sun H."/>
            <person name="Yadav J.S."/>
            <person name="Pangilinan J."/>
            <person name="Larsson K.H."/>
            <person name="Matsuura K."/>
            <person name="Barry K."/>
            <person name="Labutti K."/>
            <person name="Kuo R."/>
            <person name="Ohm R.A."/>
            <person name="Bhattacharya S.S."/>
            <person name="Shirouzu T."/>
            <person name="Yoshinaga Y."/>
            <person name="Martin F.M."/>
            <person name="Grigoriev I.V."/>
            <person name="Hibbett D.S."/>
        </authorList>
    </citation>
    <scope>NUCLEOTIDE SEQUENCE [LARGE SCALE GENOMIC DNA]</scope>
    <source>
        <strain evidence="2 3">L-15889</strain>
    </source>
</reference>
<feature type="compositionally biased region" description="Basic and acidic residues" evidence="1">
    <location>
        <begin position="232"/>
        <end position="244"/>
    </location>
</feature>
<feature type="region of interest" description="Disordered" evidence="1">
    <location>
        <begin position="1"/>
        <end position="278"/>
    </location>
</feature>
<dbReference type="OrthoDB" id="3060414at2759"/>
<feature type="compositionally biased region" description="Low complexity" evidence="1">
    <location>
        <begin position="579"/>
        <end position="591"/>
    </location>
</feature>
<protein>
    <submittedName>
        <fullName evidence="2">Uncharacterized protein</fullName>
    </submittedName>
</protein>
<evidence type="ECO:0000313" key="2">
    <source>
        <dbReference type="EMBL" id="KZT70561.1"/>
    </source>
</evidence>
<evidence type="ECO:0000256" key="1">
    <source>
        <dbReference type="SAM" id="MobiDB-lite"/>
    </source>
</evidence>
<name>A0A165RC19_9APHY</name>
<feature type="region of interest" description="Disordered" evidence="1">
    <location>
        <begin position="565"/>
        <end position="591"/>
    </location>
</feature>
<sequence>MPLLLPRAPPAQHQHQHSPTQHQHSPTQHQHSPTPHSPPPTHSLDVPQDVARERSPAPHPEHEHEHEQHAAVPVQGRPRIFAAMGADADEEPDEPLPPPTEQWEHETPLVRGRPRIFAAQEGGGDAGQGMEEMHENDKNEVGEGEGEKEEEAQDGIVRDYPHTHGYPTPRSRSPVLPAERTLLAQQHDDNHDRDDEARGRPRSPPPDRAQDPHRVSRSLPPTPSPRAASPEAAHDTDAEPEPARRRLRKGRRSGSQSDSENEERRRGHPFARGLRGLGIFGMKTLTEKQVEKLGAKDAGQSAQADADADVGVGAAEVGAGAGVQRRESGSDGRRKLRKDSRRGRREERSAEHAPPGQDRDGEGSFVHIDSSAVQEEMQRGRTGPGAPPTPVTPEDYARARTQRRGAKLGKALPAVLAQAVAPAPPPELSKPKPKPGRPYPLVRHLLEPALLAGLLAHLGYTEWLALARLNSQVREAVRGQRPLTECVLERFLGVVGYARWTWGPDPSLAKGKNKERAGDQGGPKLPNDGEPLTLTLQVSSGFGDTRVETSPLTSFRRISTCTCAGSPCRRTSSRRWPLSTSTPAATRTRSP</sequence>
<dbReference type="Proteomes" id="UP000076727">
    <property type="component" value="Unassembled WGS sequence"/>
</dbReference>
<feature type="compositionally biased region" description="Basic and acidic residues" evidence="1">
    <location>
        <begin position="186"/>
        <end position="199"/>
    </location>
</feature>
<feature type="compositionally biased region" description="Acidic residues" evidence="1">
    <location>
        <begin position="142"/>
        <end position="153"/>
    </location>
</feature>
<proteinExistence type="predicted"/>
<feature type="compositionally biased region" description="Low complexity" evidence="1">
    <location>
        <begin position="10"/>
        <end position="34"/>
    </location>
</feature>
<feature type="compositionally biased region" description="Basic residues" evidence="1">
    <location>
        <begin position="334"/>
        <end position="343"/>
    </location>
</feature>
<gene>
    <name evidence="2" type="ORF">DAEQUDRAFT_173396</name>
</gene>
<feature type="compositionally biased region" description="Basic and acidic residues" evidence="1">
    <location>
        <begin position="50"/>
        <end position="69"/>
    </location>
</feature>
<feature type="compositionally biased region" description="Basic and acidic residues" evidence="1">
    <location>
        <begin position="131"/>
        <end position="141"/>
    </location>
</feature>
<feature type="region of interest" description="Disordered" evidence="1">
    <location>
        <begin position="506"/>
        <end position="531"/>
    </location>
</feature>
<accession>A0A165RC19</accession>
<dbReference type="EMBL" id="KV429050">
    <property type="protein sequence ID" value="KZT70561.1"/>
    <property type="molecule type" value="Genomic_DNA"/>
</dbReference>
<dbReference type="AlphaFoldDB" id="A0A165RC19"/>